<proteinExistence type="predicted"/>
<evidence type="ECO:0000313" key="2">
    <source>
        <dbReference type="Proteomes" id="UP000235145"/>
    </source>
</evidence>
<name>A0A9R1URK3_LACSA</name>
<comment type="caution">
    <text evidence="1">The sequence shown here is derived from an EMBL/GenBank/DDBJ whole genome shotgun (WGS) entry which is preliminary data.</text>
</comment>
<gene>
    <name evidence="1" type="ORF">LSAT_V11C800422350</name>
</gene>
<organism evidence="1 2">
    <name type="scientific">Lactuca sativa</name>
    <name type="common">Garden lettuce</name>
    <dbReference type="NCBI Taxonomy" id="4236"/>
    <lineage>
        <taxon>Eukaryota</taxon>
        <taxon>Viridiplantae</taxon>
        <taxon>Streptophyta</taxon>
        <taxon>Embryophyta</taxon>
        <taxon>Tracheophyta</taxon>
        <taxon>Spermatophyta</taxon>
        <taxon>Magnoliopsida</taxon>
        <taxon>eudicotyledons</taxon>
        <taxon>Gunneridae</taxon>
        <taxon>Pentapetalae</taxon>
        <taxon>asterids</taxon>
        <taxon>campanulids</taxon>
        <taxon>Asterales</taxon>
        <taxon>Asteraceae</taxon>
        <taxon>Cichorioideae</taxon>
        <taxon>Cichorieae</taxon>
        <taxon>Lactucinae</taxon>
        <taxon>Lactuca</taxon>
    </lineage>
</organism>
<dbReference type="Proteomes" id="UP000235145">
    <property type="component" value="Unassembled WGS sequence"/>
</dbReference>
<dbReference type="AlphaFoldDB" id="A0A9R1URK3"/>
<evidence type="ECO:0000313" key="1">
    <source>
        <dbReference type="EMBL" id="KAJ0191561.1"/>
    </source>
</evidence>
<sequence length="133" mass="14735">MSKVQPTGEGGATRAPICIELKRDGNLSSKSIVMQNCRLIENPNLCLQLQSLQDISLGIAIGSSTQISMFVVRWNIQLLQGSNSCVLLFDSCCKFFVHIDPLSIRPKKLEWDWTIVLPDLLLSTGLTRTDSIT</sequence>
<protein>
    <submittedName>
        <fullName evidence="1">Uncharacterized protein</fullName>
    </submittedName>
</protein>
<dbReference type="EMBL" id="NBSK02000008">
    <property type="protein sequence ID" value="KAJ0191561.1"/>
    <property type="molecule type" value="Genomic_DNA"/>
</dbReference>
<accession>A0A9R1URK3</accession>
<keyword evidence="2" id="KW-1185">Reference proteome</keyword>
<reference evidence="1 2" key="1">
    <citation type="journal article" date="2017" name="Nat. Commun.">
        <title>Genome assembly with in vitro proximity ligation data and whole-genome triplication in lettuce.</title>
        <authorList>
            <person name="Reyes-Chin-Wo S."/>
            <person name="Wang Z."/>
            <person name="Yang X."/>
            <person name="Kozik A."/>
            <person name="Arikit S."/>
            <person name="Song C."/>
            <person name="Xia L."/>
            <person name="Froenicke L."/>
            <person name="Lavelle D.O."/>
            <person name="Truco M.J."/>
            <person name="Xia R."/>
            <person name="Zhu S."/>
            <person name="Xu C."/>
            <person name="Xu H."/>
            <person name="Xu X."/>
            <person name="Cox K."/>
            <person name="Korf I."/>
            <person name="Meyers B.C."/>
            <person name="Michelmore R.W."/>
        </authorList>
    </citation>
    <scope>NUCLEOTIDE SEQUENCE [LARGE SCALE GENOMIC DNA]</scope>
    <source>
        <strain evidence="2">cv. Salinas</strain>
        <tissue evidence="1">Seedlings</tissue>
    </source>
</reference>